<dbReference type="SUPFAM" id="SSF51556">
    <property type="entry name" value="Metallo-dependent hydrolases"/>
    <property type="match status" value="1"/>
</dbReference>
<evidence type="ECO:0000259" key="1">
    <source>
        <dbReference type="Pfam" id="PF07969"/>
    </source>
</evidence>
<dbReference type="Gene3D" id="2.30.40.10">
    <property type="entry name" value="Urease, subunit C, domain 1"/>
    <property type="match status" value="1"/>
</dbReference>
<proteinExistence type="predicted"/>
<dbReference type="InterPro" id="IPR013108">
    <property type="entry name" value="Amidohydro_3"/>
</dbReference>
<sequence length="559" mass="60986">MTSPLLFASPGRPPGEIVVFRARRILTMNPAQPEATHVAVQDGRILAVGDGETAAAWGPARLDERFADQVLLPGFVEGHSHLMEGGVWDFVYCGYHDRRDPGGRLWPGLKSFAAVVERLRQAQADQADPQAPLLGWGFDPIHFGTARMTVAELDQVSRERPVAVMHANFHLLNANRAMLARAGIDRHCEAEGVARDATGEPTGELQETAMFPVFRAIDNAFYEAGQTVRGAWNFARAALQGGVTTATDLVSDLAPETLDRLHAITADPAYPVRLVPAFLPLRAPGVDGVARVLDARRRNTAKFLAGPVKVVVDGSIQGFTGRLKWPGYYNGRENGLWLVPPSQLREQLEPYHRAGLTLHLHVNGDEASELAIEALEELLAAHPRPDHRHTLQHCQMADAAQFRRMKALGLCANLFANHLYYWGDAHFEQTLGPDRTRRLDACGTALREGVPFSIHSDAPITPLAPLFSAWCAVNRISHGGRLLGPDERIPVTAALRAITLGAAYTLKLDHLVGSIEVGKWADFAVLDDDPLTVAPHRLKDVPVWGTVLAGQPFPAPRPA</sequence>
<accession>A0A5C1E807</accession>
<dbReference type="RefSeq" id="WP_149425411.1">
    <property type="nucleotide sequence ID" value="NZ_CP022579.1"/>
</dbReference>
<reference evidence="2 3" key="1">
    <citation type="submission" date="2017-07" db="EMBL/GenBank/DDBJ databases">
        <title>Complete genome sequence of Oryzomicrobium terrae TPP412.</title>
        <authorList>
            <person name="Chiu L.-W."/>
            <person name="Lo K.-J."/>
            <person name="Tsai Y.-M."/>
            <person name="Lin S.-S."/>
            <person name="Kuo C.-H."/>
            <person name="Liu C.-T."/>
        </authorList>
    </citation>
    <scope>NUCLEOTIDE SEQUENCE [LARGE SCALE GENOMIC DNA]</scope>
    <source>
        <strain evidence="2 3">TPP412</strain>
    </source>
</reference>
<name>A0A5C1E807_9RHOO</name>
<dbReference type="Gene3D" id="3.20.20.140">
    <property type="entry name" value="Metal-dependent hydrolases"/>
    <property type="match status" value="1"/>
</dbReference>
<dbReference type="PANTHER" id="PTHR22642">
    <property type="entry name" value="IMIDAZOLONEPROPIONASE"/>
    <property type="match status" value="1"/>
</dbReference>
<dbReference type="Proteomes" id="UP000323671">
    <property type="component" value="Chromosome"/>
</dbReference>
<organism evidence="2 3">
    <name type="scientific">Oryzomicrobium terrae</name>
    <dbReference type="NCBI Taxonomy" id="1735038"/>
    <lineage>
        <taxon>Bacteria</taxon>
        <taxon>Pseudomonadati</taxon>
        <taxon>Pseudomonadota</taxon>
        <taxon>Betaproteobacteria</taxon>
        <taxon>Rhodocyclales</taxon>
        <taxon>Rhodocyclaceae</taxon>
        <taxon>Oryzomicrobium</taxon>
    </lineage>
</organism>
<dbReference type="GO" id="GO:0016810">
    <property type="term" value="F:hydrolase activity, acting on carbon-nitrogen (but not peptide) bonds"/>
    <property type="evidence" value="ECO:0007669"/>
    <property type="project" value="InterPro"/>
</dbReference>
<dbReference type="InterPro" id="IPR033932">
    <property type="entry name" value="YtcJ-like"/>
</dbReference>
<feature type="domain" description="Amidohydrolase 3" evidence="1">
    <location>
        <begin position="69"/>
        <end position="552"/>
    </location>
</feature>
<dbReference type="Pfam" id="PF07969">
    <property type="entry name" value="Amidohydro_3"/>
    <property type="match status" value="1"/>
</dbReference>
<dbReference type="EMBL" id="CP022579">
    <property type="protein sequence ID" value="QEL65060.1"/>
    <property type="molecule type" value="Genomic_DNA"/>
</dbReference>
<dbReference type="KEGG" id="otr:OTERR_15840"/>
<dbReference type="Gene3D" id="3.10.310.70">
    <property type="match status" value="1"/>
</dbReference>
<dbReference type="InterPro" id="IPR011059">
    <property type="entry name" value="Metal-dep_hydrolase_composite"/>
</dbReference>
<evidence type="ECO:0000313" key="3">
    <source>
        <dbReference type="Proteomes" id="UP000323671"/>
    </source>
</evidence>
<gene>
    <name evidence="2" type="ORF">OTERR_15840</name>
</gene>
<protein>
    <recommendedName>
        <fullName evidence="1">Amidohydrolase 3 domain-containing protein</fullName>
    </recommendedName>
</protein>
<evidence type="ECO:0000313" key="2">
    <source>
        <dbReference type="EMBL" id="QEL65060.1"/>
    </source>
</evidence>
<dbReference type="AlphaFoldDB" id="A0A5C1E807"/>
<dbReference type="InterPro" id="IPR032466">
    <property type="entry name" value="Metal_Hydrolase"/>
</dbReference>
<dbReference type="CDD" id="cd01300">
    <property type="entry name" value="YtcJ_like"/>
    <property type="match status" value="1"/>
</dbReference>
<dbReference type="SUPFAM" id="SSF51338">
    <property type="entry name" value="Composite domain of metallo-dependent hydrolases"/>
    <property type="match status" value="1"/>
</dbReference>
<keyword evidence="3" id="KW-1185">Reference proteome</keyword>
<dbReference type="PANTHER" id="PTHR22642:SF2">
    <property type="entry name" value="PROTEIN LONG AFTER FAR-RED 3"/>
    <property type="match status" value="1"/>
</dbReference>